<dbReference type="EMBL" id="JAVDWN010000010">
    <property type="protein sequence ID" value="MDR7164803.1"/>
    <property type="molecule type" value="Genomic_DNA"/>
</dbReference>
<proteinExistence type="predicted"/>
<accession>A0AAW8NB12</accession>
<sequence>MTARLQFTQRDVLDALDRAIKPLDDTASSITLNDRLLDLLIDELIPEDDPARAYGLEPWLTLIDILEPAAYELAMTMDDCDQAGHSWLGLLEQLSARHDAELVAA</sequence>
<evidence type="ECO:0000313" key="1">
    <source>
        <dbReference type="EMBL" id="MDR7164803.1"/>
    </source>
</evidence>
<dbReference type="AlphaFoldDB" id="A0AAW8NB12"/>
<dbReference type="Proteomes" id="UP001262032">
    <property type="component" value="Unassembled WGS sequence"/>
</dbReference>
<evidence type="ECO:0000313" key="2">
    <source>
        <dbReference type="Proteomes" id="UP001262032"/>
    </source>
</evidence>
<comment type="caution">
    <text evidence="1">The sequence shown here is derived from an EMBL/GenBank/DDBJ whole genome shotgun (WGS) entry which is preliminary data.</text>
</comment>
<gene>
    <name evidence="1" type="ORF">J2X12_002841</name>
</gene>
<dbReference type="GeneID" id="97424652"/>
<reference evidence="1" key="1">
    <citation type="submission" date="2023-07" db="EMBL/GenBank/DDBJ databases">
        <title>Sorghum-associated microbial communities from plants grown in Nebraska, USA.</title>
        <authorList>
            <person name="Schachtman D."/>
        </authorList>
    </citation>
    <scope>NUCLEOTIDE SEQUENCE</scope>
    <source>
        <strain evidence="1">BE261</strain>
    </source>
</reference>
<protein>
    <submittedName>
        <fullName evidence="1">Uncharacterized protein</fullName>
    </submittedName>
</protein>
<name>A0AAW8NB12_PSEOX</name>
<organism evidence="1 2">
    <name type="scientific">Pseudarthrobacter oxydans</name>
    <name type="common">Arthrobacter oxydans</name>
    <dbReference type="NCBI Taxonomy" id="1671"/>
    <lineage>
        <taxon>Bacteria</taxon>
        <taxon>Bacillati</taxon>
        <taxon>Actinomycetota</taxon>
        <taxon>Actinomycetes</taxon>
        <taxon>Micrococcales</taxon>
        <taxon>Micrococcaceae</taxon>
        <taxon>Pseudarthrobacter</taxon>
    </lineage>
</organism>
<dbReference type="RefSeq" id="WP_310114798.1">
    <property type="nucleotide sequence ID" value="NZ_JAVDTN010000032.1"/>
</dbReference>